<evidence type="ECO:0000313" key="10">
    <source>
        <dbReference type="EMBL" id="PAV71236.1"/>
    </source>
</evidence>
<keyword evidence="11" id="KW-1185">Reference proteome</keyword>
<dbReference type="Pfam" id="PF04722">
    <property type="entry name" value="Ssu72"/>
    <property type="match status" value="1"/>
</dbReference>
<evidence type="ECO:0000256" key="8">
    <source>
        <dbReference type="ARBA" id="ARBA00048336"/>
    </source>
</evidence>
<keyword evidence="5 9" id="KW-0904">Protein phosphatase</keyword>
<reference evidence="10 11" key="1">
    <citation type="journal article" date="2017" name="Curr. Biol.">
        <title>Genome architecture and evolution of a unichromosomal asexual nematode.</title>
        <authorList>
            <person name="Fradin H."/>
            <person name="Zegar C."/>
            <person name="Gutwein M."/>
            <person name="Lucas J."/>
            <person name="Kovtun M."/>
            <person name="Corcoran D."/>
            <person name="Baugh L.R."/>
            <person name="Kiontke K."/>
            <person name="Gunsalus K."/>
            <person name="Fitch D.H."/>
            <person name="Piano F."/>
        </authorList>
    </citation>
    <scope>NUCLEOTIDE SEQUENCE [LARGE SCALE GENOMIC DNA]</scope>
    <source>
        <strain evidence="10">PF1309</strain>
    </source>
</reference>
<keyword evidence="6 9" id="KW-0539">Nucleus</keyword>
<keyword evidence="3 9" id="KW-0507">mRNA processing</keyword>
<dbReference type="GO" id="GO:0004722">
    <property type="term" value="F:protein serine/threonine phosphatase activity"/>
    <property type="evidence" value="ECO:0007669"/>
    <property type="project" value="UniProtKB-UniRule"/>
</dbReference>
<dbReference type="GO" id="GO:0006397">
    <property type="term" value="P:mRNA processing"/>
    <property type="evidence" value="ECO:0007669"/>
    <property type="project" value="UniProtKB-KW"/>
</dbReference>
<dbReference type="EMBL" id="LIAE01009103">
    <property type="protein sequence ID" value="PAV71236.1"/>
    <property type="molecule type" value="Genomic_DNA"/>
</dbReference>
<evidence type="ECO:0000313" key="11">
    <source>
        <dbReference type="Proteomes" id="UP000218231"/>
    </source>
</evidence>
<evidence type="ECO:0000256" key="5">
    <source>
        <dbReference type="ARBA" id="ARBA00022912"/>
    </source>
</evidence>
<evidence type="ECO:0000256" key="6">
    <source>
        <dbReference type="ARBA" id="ARBA00023242"/>
    </source>
</evidence>
<evidence type="ECO:0000256" key="9">
    <source>
        <dbReference type="RuleBase" id="RU369031"/>
    </source>
</evidence>
<comment type="function">
    <text evidence="9">Protein phosphatase that catalyzes the dephosphorylation of the C-terminal domain of RNA polymerase II. Plays a role in RNA processing and termination.</text>
</comment>
<dbReference type="STRING" id="2018661.A0A2A2KB51"/>
<keyword evidence="4 9" id="KW-0378">Hydrolase</keyword>
<comment type="subcellular location">
    <subcellularLocation>
        <location evidence="1 9">Nucleus</location>
    </subcellularLocation>
</comment>
<proteinExistence type="inferred from homology"/>
<name>A0A2A2KB51_9BILA</name>
<dbReference type="Gene3D" id="3.40.50.2300">
    <property type="match status" value="1"/>
</dbReference>
<evidence type="ECO:0000256" key="4">
    <source>
        <dbReference type="ARBA" id="ARBA00022801"/>
    </source>
</evidence>
<evidence type="ECO:0000256" key="1">
    <source>
        <dbReference type="ARBA" id="ARBA00004123"/>
    </source>
</evidence>
<protein>
    <recommendedName>
        <fullName evidence="9">RNA polymerase II subunit A C-terminal domain phosphatase SSU72</fullName>
        <shortName evidence="9">CTD phosphatase SSU72</shortName>
        <ecNumber evidence="9">3.1.3.16</ecNumber>
    </recommendedName>
</protein>
<dbReference type="PANTHER" id="PTHR20383">
    <property type="entry name" value="RNA POLYMERASE II SUBUNIT A C-TERMINAL DOMAIN PHOSPHATASE"/>
    <property type="match status" value="1"/>
</dbReference>
<gene>
    <name evidence="10" type="ORF">WR25_01155</name>
</gene>
<evidence type="ECO:0000256" key="3">
    <source>
        <dbReference type="ARBA" id="ARBA00022664"/>
    </source>
</evidence>
<dbReference type="OrthoDB" id="57957at2759"/>
<comment type="catalytic activity">
    <reaction evidence="8 9">
        <text>O-phospho-L-threonyl-[protein] + H2O = L-threonyl-[protein] + phosphate</text>
        <dbReference type="Rhea" id="RHEA:47004"/>
        <dbReference type="Rhea" id="RHEA-COMP:11060"/>
        <dbReference type="Rhea" id="RHEA-COMP:11605"/>
        <dbReference type="ChEBI" id="CHEBI:15377"/>
        <dbReference type="ChEBI" id="CHEBI:30013"/>
        <dbReference type="ChEBI" id="CHEBI:43474"/>
        <dbReference type="ChEBI" id="CHEBI:61977"/>
        <dbReference type="EC" id="3.1.3.16"/>
    </reaction>
</comment>
<accession>A0A2A2KB51</accession>
<dbReference type="Proteomes" id="UP000218231">
    <property type="component" value="Unassembled WGS sequence"/>
</dbReference>
<comment type="similarity">
    <text evidence="2 9">Belongs to the SSU72 phosphatase family.</text>
</comment>
<evidence type="ECO:0000256" key="2">
    <source>
        <dbReference type="ARBA" id="ARBA00008978"/>
    </source>
</evidence>
<evidence type="ECO:0000256" key="7">
    <source>
        <dbReference type="ARBA" id="ARBA00047761"/>
    </source>
</evidence>
<sequence>MVVDHLHSRPEKSGNPVHVINVDIVDNAEEATVGAFAILDLCSRLSQCDDLDAEIDDVLGEFEANPNRKVNNLLHTICFY</sequence>
<dbReference type="InterPro" id="IPR006811">
    <property type="entry name" value="RNA_pol_II_suA"/>
</dbReference>
<comment type="catalytic activity">
    <reaction evidence="7 9">
        <text>O-phospho-L-seryl-[protein] + H2O = L-seryl-[protein] + phosphate</text>
        <dbReference type="Rhea" id="RHEA:20629"/>
        <dbReference type="Rhea" id="RHEA-COMP:9863"/>
        <dbReference type="Rhea" id="RHEA-COMP:11604"/>
        <dbReference type="ChEBI" id="CHEBI:15377"/>
        <dbReference type="ChEBI" id="CHEBI:29999"/>
        <dbReference type="ChEBI" id="CHEBI:43474"/>
        <dbReference type="ChEBI" id="CHEBI:83421"/>
        <dbReference type="EC" id="3.1.3.16"/>
    </reaction>
</comment>
<dbReference type="EC" id="3.1.3.16" evidence="9"/>
<comment type="caution">
    <text evidence="10">The sequence shown here is derived from an EMBL/GenBank/DDBJ whole genome shotgun (WGS) entry which is preliminary data.</text>
</comment>
<dbReference type="AlphaFoldDB" id="A0A2A2KB51"/>
<dbReference type="GO" id="GO:0005634">
    <property type="term" value="C:nucleus"/>
    <property type="evidence" value="ECO:0007669"/>
    <property type="project" value="UniProtKB-SubCell"/>
</dbReference>
<organism evidence="10 11">
    <name type="scientific">Diploscapter pachys</name>
    <dbReference type="NCBI Taxonomy" id="2018661"/>
    <lineage>
        <taxon>Eukaryota</taxon>
        <taxon>Metazoa</taxon>
        <taxon>Ecdysozoa</taxon>
        <taxon>Nematoda</taxon>
        <taxon>Chromadorea</taxon>
        <taxon>Rhabditida</taxon>
        <taxon>Rhabditina</taxon>
        <taxon>Rhabditomorpha</taxon>
        <taxon>Rhabditoidea</taxon>
        <taxon>Rhabditidae</taxon>
        <taxon>Diploscapter</taxon>
    </lineage>
</organism>